<dbReference type="Pfam" id="PF00109">
    <property type="entry name" value="ketoacyl-synt"/>
    <property type="match status" value="1"/>
</dbReference>
<dbReference type="InterPro" id="IPR030918">
    <property type="entry name" value="PT_fungal_PKS"/>
</dbReference>
<evidence type="ECO:0000259" key="8">
    <source>
        <dbReference type="PROSITE" id="PS52019"/>
    </source>
</evidence>
<dbReference type="InterPro" id="IPR001227">
    <property type="entry name" value="Ac_transferase_dom_sf"/>
</dbReference>
<protein>
    <recommendedName>
        <fullName evidence="11">Polyketide synthase</fullName>
    </recommendedName>
</protein>
<accession>A0A9P9WS87</accession>
<gene>
    <name evidence="9" type="ORF">JX265_003594</name>
</gene>
<keyword evidence="10" id="KW-1185">Reference proteome</keyword>
<dbReference type="SMART" id="SM00825">
    <property type="entry name" value="PKS_KS"/>
    <property type="match status" value="1"/>
</dbReference>
<feature type="domain" description="Carrier" evidence="6">
    <location>
        <begin position="1773"/>
        <end position="1850"/>
    </location>
</feature>
<dbReference type="InterPro" id="IPR016035">
    <property type="entry name" value="Acyl_Trfase/lysoPLipase"/>
</dbReference>
<evidence type="ECO:0000313" key="10">
    <source>
        <dbReference type="Proteomes" id="UP000829685"/>
    </source>
</evidence>
<feature type="region of interest" description="C-terminal hotdog fold" evidence="5">
    <location>
        <begin position="1549"/>
        <end position="1697"/>
    </location>
</feature>
<evidence type="ECO:0000259" key="7">
    <source>
        <dbReference type="PROSITE" id="PS52004"/>
    </source>
</evidence>
<dbReference type="SMART" id="SM00823">
    <property type="entry name" value="PKS_PP"/>
    <property type="match status" value="1"/>
</dbReference>
<dbReference type="SUPFAM" id="SSF52151">
    <property type="entry name" value="FabD/lysophospholipase-like"/>
    <property type="match status" value="1"/>
</dbReference>
<sequence>MEWPTSYHAATATEHSIVTPSSATTMASIVDVNKMKIGYFSNEFPHDDLKTLCRRLYKHSKDKRYTLLARFIHEATLAVRDEIRQLPAQLRGLVKPFETAFDLADDTVLRSGALGGSIDGVLLCVVQLSIFIGHYENATGCESYDFHSTDACLTGLGVGLLATVAVSLAPTLADLPLTGASVIRTAFRLGVVVDEVSQNLHPRPAEGPGDSWAYVVPSVTGEDAQRQLDIFHAAENTPQPNKIFISALSRSSVTVSGPPTRLKQLFLVSDFFRDRDWVALPVYSGLCHAAHIYTSAHIERIIKTESMEWLDERFSPGVPIFSTSTGRQFPAKSAGSLLQVIIEEILTQAIKWDNVVKGVVEKATDVAASECQLLVFRTSLPTRDLIKALEGTDQQGVSIRTILKDLVPWVSKADAASPRQQPRGTEQAKIAIVGMSCRLPDGATDTEKFWELLDAGLDVHREIPADRFDVGTHSDPTGKRLNTSLTPYGCFIDNPGLFDAPFFNMSPREALQTDPMQRLAIVTAYEALERAGYVANRTASTQGERIGTFYAQASDDYREVNSAQEIGTYFITGGCRAFGPGRINYFFKFAGPSYSIDTACSSGLATIQIACNSLWNGDTDMAVAGGMNVLTNSDAFAGLSNGHFLSKTPNACRTWDSEADGYCRADGVVSVVMKRLEDAQADNDNILGVILAAGTNHSADAISITHPHAGHQADLTQSLLRRAAVDPLDVSFVEMHGTGTQAGDAQEIQSVTNIFAPLETRRRSLKQPLYIGAVKSNVGHGEAVAGTTALLKVLLMFEKEAIPPHVGIKTAINPGFPQAQELERRNLHIPFEKVAWQRSHERRRIAVVNNFSAAGGNTSIIIEEPPLRELTEDVDPRASHLVVVSAKSKASLKGNLERMVAYLDAHPDVSIPGLAYTTTARRHHHNHRVAVSIPVGISSSSVSGAAGSLKKQLESQIRSADSHKPIPPTGPPPVVFAFTGQGVSHRSMDLQLFRNAPEFRAQLLHLDSLAQSQGFPSFIPAIDGSHAQDYTHSPVVTQLALVCVEIALAKYWASLGIRPDVVIGHSLGEYAALQVAGVLSAADAIFLVGSRAALLERRCSTGSHKMVAVRASADAVREKVKPKVLSFEVACINGPNDTVLSGPSADMDALVNMLQASDSNSVGLKCFTLDVAFAFHSSQTDPILDEFEDLARKGILFQPPTIPIVSPLLGRVIFDEKTVNANYMCRATRETVDFVAAIEAACRTGTIDDTMAWIEIGPHPVCIGLARSILASSWSLSAAVPSLRRGEDNWQTLSYSLGVLYEAGVPVDFDEFHSPFQHTLRLIDLPTYAWNDKNYWIQYNGDWALTKGNTFYDKEKQETAAANKNPLAAAHSSLQTSLVHRVVNESFIGNAGHVVVQSDVMQADFLAAAWGHKMNNAGVLTSSIHADVAFTLGKYLFENLRPGAATGGALVDMEVYNMIVREGIVAQKNTKVPQLIQVSISTPDIGLGVAYLEWHNLTSDGLSVVEAEPVVTAQIRYGSSADSLAGWVPTTHLILGRIEALERLADQGMANRLSHNMAYLLFANNLVDYADKYRGMQSVVMQGLEAFADISIKLDKGGVWIVPPFYIDSVCHLAGFVMNVSDAIDTNNNFCVTPGWKSFRIARPLIAGGKYRSYVKMIPTIEDPSVYHGDVYILQDKEIIGVMQAMKFRRYPRVLLNRFFSAVDVCHPGTGTTSEALFPASKVSKTANQTLPPTQEKAVQPQLVASPVPKRELNTTEIAPTPAIAASAAVAAADSDSTTAKAIALLAAEAALEITDLVDDASFANLGIDSLMSLVIAEKLREQLGVTVSGSLFLEYPTVGDLRAWLMEYYS</sequence>
<evidence type="ECO:0008006" key="11">
    <source>
        <dbReference type="Google" id="ProtNLM"/>
    </source>
</evidence>
<feature type="domain" description="PKS/mFAS DH" evidence="8">
    <location>
        <begin position="1380"/>
        <end position="1697"/>
    </location>
</feature>
<reference evidence="9" key="1">
    <citation type="submission" date="2021-03" db="EMBL/GenBank/DDBJ databases">
        <title>Revisited historic fungal species revealed as producer of novel bioactive compounds through whole genome sequencing and comparative genomics.</title>
        <authorList>
            <person name="Vignolle G.A."/>
            <person name="Hochenegger N."/>
            <person name="Mach R.L."/>
            <person name="Mach-Aigner A.R."/>
            <person name="Javad Rahimi M."/>
            <person name="Salim K.A."/>
            <person name="Chan C.M."/>
            <person name="Lim L.B.L."/>
            <person name="Cai F."/>
            <person name="Druzhinina I.S."/>
            <person name="U'Ren J.M."/>
            <person name="Derntl C."/>
        </authorList>
    </citation>
    <scope>NUCLEOTIDE SEQUENCE</scope>
    <source>
        <strain evidence="9">TUCIM 5799</strain>
    </source>
</reference>
<dbReference type="InterPro" id="IPR014031">
    <property type="entry name" value="Ketoacyl_synth_C"/>
</dbReference>
<dbReference type="Gene3D" id="3.10.129.110">
    <property type="entry name" value="Polyketide synthase dehydratase"/>
    <property type="match status" value="1"/>
</dbReference>
<dbReference type="GO" id="GO:0004312">
    <property type="term" value="F:fatty acid synthase activity"/>
    <property type="evidence" value="ECO:0007669"/>
    <property type="project" value="TreeGrafter"/>
</dbReference>
<dbReference type="Gene3D" id="3.40.47.10">
    <property type="match status" value="1"/>
</dbReference>
<evidence type="ECO:0000259" key="6">
    <source>
        <dbReference type="PROSITE" id="PS50075"/>
    </source>
</evidence>
<dbReference type="FunFam" id="3.10.129.110:FF:000001">
    <property type="entry name" value="Sterigmatocystin biosynthesis polyketide synthase"/>
    <property type="match status" value="1"/>
</dbReference>
<dbReference type="SUPFAM" id="SSF55048">
    <property type="entry name" value="Probable ACP-binding domain of malonyl-CoA ACP transacylase"/>
    <property type="match status" value="1"/>
</dbReference>
<organism evidence="9 10">
    <name type="scientific">Neoarthrinium moseri</name>
    <dbReference type="NCBI Taxonomy" id="1658444"/>
    <lineage>
        <taxon>Eukaryota</taxon>
        <taxon>Fungi</taxon>
        <taxon>Dikarya</taxon>
        <taxon>Ascomycota</taxon>
        <taxon>Pezizomycotina</taxon>
        <taxon>Sordariomycetes</taxon>
        <taxon>Xylariomycetidae</taxon>
        <taxon>Amphisphaeriales</taxon>
        <taxon>Apiosporaceae</taxon>
        <taxon>Neoarthrinium</taxon>
    </lineage>
</organism>
<dbReference type="SUPFAM" id="SSF47336">
    <property type="entry name" value="ACP-like"/>
    <property type="match status" value="1"/>
</dbReference>
<feature type="active site" description="Proton acceptor; for dehydratase activity" evidence="5">
    <location>
        <position position="1412"/>
    </location>
</feature>
<dbReference type="InterPro" id="IPR016036">
    <property type="entry name" value="Malonyl_transacylase_ACP-bd"/>
</dbReference>
<dbReference type="InterPro" id="IPR014030">
    <property type="entry name" value="Ketoacyl_synth_N"/>
</dbReference>
<dbReference type="InterPro" id="IPR018201">
    <property type="entry name" value="Ketoacyl_synth_AS"/>
</dbReference>
<dbReference type="SUPFAM" id="SSF53901">
    <property type="entry name" value="Thiolase-like"/>
    <property type="match status" value="1"/>
</dbReference>
<dbReference type="PROSITE" id="PS52019">
    <property type="entry name" value="PKS_MFAS_DH"/>
    <property type="match status" value="1"/>
</dbReference>
<dbReference type="EMBL" id="JAFIMR010000006">
    <property type="protein sequence ID" value="KAI1877586.1"/>
    <property type="molecule type" value="Genomic_DNA"/>
</dbReference>
<dbReference type="FunFam" id="3.40.366.10:FF:000002">
    <property type="entry name" value="Probable polyketide synthase 2"/>
    <property type="match status" value="1"/>
</dbReference>
<feature type="region of interest" description="N-terminal hotdog fold" evidence="5">
    <location>
        <begin position="1380"/>
        <end position="1522"/>
    </location>
</feature>
<keyword evidence="3" id="KW-0808">Transferase</keyword>
<dbReference type="InterPro" id="IPR032088">
    <property type="entry name" value="SAT"/>
</dbReference>
<dbReference type="InterPro" id="IPR049900">
    <property type="entry name" value="PKS_mFAS_DH"/>
</dbReference>
<dbReference type="Pfam" id="PF16073">
    <property type="entry name" value="SAT"/>
    <property type="match status" value="1"/>
</dbReference>
<dbReference type="SMART" id="SM00827">
    <property type="entry name" value="PKS_AT"/>
    <property type="match status" value="1"/>
</dbReference>
<comment type="caution">
    <text evidence="9">The sequence shown here is derived from an EMBL/GenBank/DDBJ whole genome shotgun (WGS) entry which is preliminary data.</text>
</comment>
<dbReference type="GO" id="GO:0044550">
    <property type="term" value="P:secondary metabolite biosynthetic process"/>
    <property type="evidence" value="ECO:0007669"/>
    <property type="project" value="TreeGrafter"/>
</dbReference>
<evidence type="ECO:0000313" key="9">
    <source>
        <dbReference type="EMBL" id="KAI1877586.1"/>
    </source>
</evidence>
<dbReference type="PROSITE" id="PS50075">
    <property type="entry name" value="CARRIER"/>
    <property type="match status" value="1"/>
</dbReference>
<dbReference type="Pfam" id="PF02801">
    <property type="entry name" value="Ketoacyl-synt_C"/>
    <property type="match status" value="1"/>
</dbReference>
<dbReference type="PANTHER" id="PTHR43775">
    <property type="entry name" value="FATTY ACID SYNTHASE"/>
    <property type="match status" value="1"/>
</dbReference>
<evidence type="ECO:0000256" key="2">
    <source>
        <dbReference type="ARBA" id="ARBA00022553"/>
    </source>
</evidence>
<dbReference type="FunFam" id="3.40.366.10:FF:000017">
    <property type="entry name" value="Non-reducing polyketide synthase aptA"/>
    <property type="match status" value="1"/>
</dbReference>
<dbReference type="CDD" id="cd00833">
    <property type="entry name" value="PKS"/>
    <property type="match status" value="1"/>
</dbReference>
<dbReference type="Gene3D" id="3.40.366.10">
    <property type="entry name" value="Malonyl-Coenzyme A Acyl Carrier Protein, domain 2"/>
    <property type="match status" value="2"/>
</dbReference>
<dbReference type="InterPro" id="IPR042104">
    <property type="entry name" value="PKS_dehydratase_sf"/>
</dbReference>
<evidence type="ECO:0000256" key="1">
    <source>
        <dbReference type="ARBA" id="ARBA00022450"/>
    </source>
</evidence>
<dbReference type="PROSITE" id="PS52004">
    <property type="entry name" value="KS3_2"/>
    <property type="match status" value="1"/>
</dbReference>
<dbReference type="InterPro" id="IPR009081">
    <property type="entry name" value="PP-bd_ACP"/>
</dbReference>
<dbReference type="Gene3D" id="3.30.70.3290">
    <property type="match status" value="1"/>
</dbReference>
<dbReference type="GO" id="GO:0004315">
    <property type="term" value="F:3-oxoacyl-[acyl-carrier-protein] synthase activity"/>
    <property type="evidence" value="ECO:0007669"/>
    <property type="project" value="InterPro"/>
</dbReference>
<dbReference type="Pfam" id="PF22621">
    <property type="entry name" value="CurL-like_PKS_C"/>
    <property type="match status" value="1"/>
</dbReference>
<dbReference type="FunFam" id="3.40.47.10:FF:000031">
    <property type="entry name" value="Sterigmatocystin biosynthesis polyketide synthase"/>
    <property type="match status" value="1"/>
</dbReference>
<dbReference type="InterPro" id="IPR050091">
    <property type="entry name" value="PKS_NRPS_Biosynth_Enz"/>
</dbReference>
<evidence type="ECO:0000256" key="3">
    <source>
        <dbReference type="ARBA" id="ARBA00022679"/>
    </source>
</evidence>
<dbReference type="NCBIfam" id="TIGR04532">
    <property type="entry name" value="PT_fungal_PKS"/>
    <property type="match status" value="1"/>
</dbReference>
<dbReference type="InterPro" id="IPR016039">
    <property type="entry name" value="Thiolase-like"/>
</dbReference>
<dbReference type="GO" id="GO:0006633">
    <property type="term" value="P:fatty acid biosynthetic process"/>
    <property type="evidence" value="ECO:0007669"/>
    <property type="project" value="InterPro"/>
</dbReference>
<feature type="domain" description="Ketosynthase family 3 (KS3)" evidence="7">
    <location>
        <begin position="427"/>
        <end position="864"/>
    </location>
</feature>
<dbReference type="PANTHER" id="PTHR43775:SF37">
    <property type="entry name" value="SI:DKEY-61P9.11"/>
    <property type="match status" value="1"/>
</dbReference>
<dbReference type="Proteomes" id="UP000829685">
    <property type="component" value="Unassembled WGS sequence"/>
</dbReference>
<dbReference type="InterPro" id="IPR020841">
    <property type="entry name" value="PKS_Beta-ketoAc_synthase_dom"/>
</dbReference>
<feature type="active site" description="Proton donor; for dehydratase activity" evidence="5">
    <location>
        <position position="1608"/>
    </location>
</feature>
<dbReference type="Pfam" id="PF00550">
    <property type="entry name" value="PP-binding"/>
    <property type="match status" value="1"/>
</dbReference>
<evidence type="ECO:0000256" key="4">
    <source>
        <dbReference type="ARBA" id="ARBA00023268"/>
    </source>
</evidence>
<keyword evidence="2" id="KW-0597">Phosphoprotein</keyword>
<keyword evidence="4" id="KW-0511">Multifunctional enzyme</keyword>
<dbReference type="GO" id="GO:0031177">
    <property type="term" value="F:phosphopantetheine binding"/>
    <property type="evidence" value="ECO:0007669"/>
    <property type="project" value="InterPro"/>
</dbReference>
<dbReference type="InterPro" id="IPR020806">
    <property type="entry name" value="PKS_PP-bd"/>
</dbReference>
<name>A0A9P9WS87_9PEZI</name>
<dbReference type="PROSITE" id="PS00606">
    <property type="entry name" value="KS3_1"/>
    <property type="match status" value="1"/>
</dbReference>
<dbReference type="Pfam" id="PF00698">
    <property type="entry name" value="Acyl_transf_1"/>
    <property type="match status" value="1"/>
</dbReference>
<dbReference type="FunFam" id="1.10.1200.10:FF:000011">
    <property type="entry name" value="Sterigmatocystin biosynthesis polyketide synthase"/>
    <property type="match status" value="1"/>
</dbReference>
<dbReference type="InterPro" id="IPR036736">
    <property type="entry name" value="ACP-like_sf"/>
</dbReference>
<dbReference type="Gene3D" id="1.10.1200.10">
    <property type="entry name" value="ACP-like"/>
    <property type="match status" value="1"/>
</dbReference>
<evidence type="ECO:0000256" key="5">
    <source>
        <dbReference type="PROSITE-ProRule" id="PRU01363"/>
    </source>
</evidence>
<proteinExistence type="predicted"/>
<dbReference type="InterPro" id="IPR014043">
    <property type="entry name" value="Acyl_transferase_dom"/>
</dbReference>
<keyword evidence="1" id="KW-0596">Phosphopantetheine</keyword>